<evidence type="ECO:0000256" key="2">
    <source>
        <dbReference type="SAM" id="MobiDB-lite"/>
    </source>
</evidence>
<dbReference type="Pfam" id="PF01833">
    <property type="entry name" value="TIG"/>
    <property type="match status" value="1"/>
</dbReference>
<dbReference type="InterPro" id="IPR002909">
    <property type="entry name" value="IPT_dom"/>
</dbReference>
<feature type="region of interest" description="Disordered" evidence="2">
    <location>
        <begin position="266"/>
        <end position="314"/>
    </location>
</feature>
<protein>
    <submittedName>
        <fullName evidence="4">Unannotated protein</fullName>
    </submittedName>
</protein>
<accession>A0A6J6PTT0</accession>
<dbReference type="PANTHER" id="PTHR10075">
    <property type="entry name" value="BASIGIN RELATED"/>
    <property type="match status" value="1"/>
</dbReference>
<dbReference type="InterPro" id="IPR014756">
    <property type="entry name" value="Ig_E-set"/>
</dbReference>
<dbReference type="SUPFAM" id="SSF81296">
    <property type="entry name" value="E set domains"/>
    <property type="match status" value="1"/>
</dbReference>
<feature type="compositionally biased region" description="Gly residues" evidence="2">
    <location>
        <begin position="266"/>
        <end position="284"/>
    </location>
</feature>
<evidence type="ECO:0000256" key="1">
    <source>
        <dbReference type="ARBA" id="ARBA00023319"/>
    </source>
</evidence>
<dbReference type="GO" id="GO:0005509">
    <property type="term" value="F:calcium ion binding"/>
    <property type="evidence" value="ECO:0007669"/>
    <property type="project" value="InterPro"/>
</dbReference>
<evidence type="ECO:0000313" key="5">
    <source>
        <dbReference type="EMBL" id="CAB4844606.1"/>
    </source>
</evidence>
<dbReference type="InterPro" id="IPR013783">
    <property type="entry name" value="Ig-like_fold"/>
</dbReference>
<dbReference type="EMBL" id="CAEZXN010000027">
    <property type="protein sequence ID" value="CAB4700443.1"/>
    <property type="molecule type" value="Genomic_DNA"/>
</dbReference>
<evidence type="ECO:0000259" key="3">
    <source>
        <dbReference type="SMART" id="SM00429"/>
    </source>
</evidence>
<dbReference type="InterPro" id="IPR015919">
    <property type="entry name" value="Cadherin-like_sf"/>
</dbReference>
<dbReference type="EMBL" id="CAFBAA010000033">
    <property type="protein sequence ID" value="CAB4844606.1"/>
    <property type="molecule type" value="Genomic_DNA"/>
</dbReference>
<name>A0A6J6PTT0_9ZZZZ</name>
<reference evidence="4" key="1">
    <citation type="submission" date="2020-05" db="EMBL/GenBank/DDBJ databases">
        <authorList>
            <person name="Chiriac C."/>
            <person name="Salcher M."/>
            <person name="Ghai R."/>
            <person name="Kavagutti S V."/>
        </authorList>
    </citation>
    <scope>NUCLEOTIDE SEQUENCE</scope>
</reference>
<keyword evidence="1" id="KW-0393">Immunoglobulin domain</keyword>
<organism evidence="4">
    <name type="scientific">freshwater metagenome</name>
    <dbReference type="NCBI Taxonomy" id="449393"/>
    <lineage>
        <taxon>unclassified sequences</taxon>
        <taxon>metagenomes</taxon>
        <taxon>ecological metagenomes</taxon>
    </lineage>
</organism>
<dbReference type="Pfam" id="PF05345">
    <property type="entry name" value="He_PIG"/>
    <property type="match status" value="7"/>
</dbReference>
<proteinExistence type="predicted"/>
<dbReference type="CDD" id="cd00102">
    <property type="entry name" value="IPT"/>
    <property type="match status" value="1"/>
</dbReference>
<sequence length="1777" mass="178606">MRAVNQFDVRSSRSRKAALVGVASLILSLLSLTNTSVAVAAKMAAPTTIDTSSPGISTCVNIKTGAMRYVPSGACAKKTEKKVSWSNFSFKGNPLSPKLVGCVNLKTRAMRLLLKGACVKSKETALGWANFRTKGLALPDATKNFLTVSTVLYACANLKTGALRLLPQGKTKCTAKKEKAIHWSNIPLSGDGAFSKVDSFESLNVADPLPELGDTFLVIGDLYTWDGKKWIKVGTLKDIIADMIKAGIDKILDGGGNNGGGNNGGGNNGGGNNGGGNNGGGNGGTTPVDNGSNPGPGGPGGTGPGNPIPVTPETGTARFPIFVLSSTSETRTVSTAATGFTINSSGPAITSFAIAPAAPAGMTFNTTTGALTGTPTTVAPTTVYTVTATNAAGSTSRTFTFTVIANPPTVVSINVNSATRLGGTAITITGTGFLPGAKVTFDGLAASNVTVVSTTSITATTPPHAVGTVDVVVTNTDAGVGVGKGIFTYAGTSCTGTSTCGVGDTGPGGGTIYFYDPVGFSCGATYSKTGSPTGGLCNYLEIAPNSWKGGSADPTLAWALNPNVNSAALTSPDGSINNSATGLGRGYKNSIEIVAQGNDVSTAAGAARAYQGGTLKDWYLPSTAELNLACQWARGVKQDVTAPCLGGTLANGGFASSNYWSSSEHNANQVWLQPFNNQYQGDNGKNSSVYVRPIRAFGGPANAPAFTLSSSSETVTVNTAAIGETVTSTGGGIVSFTITPAAPAGMTFDTATGTLSGTPTTVTPATAYTITGTNTAGSASKTFTLIVAALPTYAVGTAGPGGGKIFYVSTTPFACGPTLAATCNYLEVAPSGWSGAGTDPKLPWSGNTTTAIGTAAQGTVLGTGYKNTLAMVAQDATANKAGTVSRAYTGGGVNDWFLPSQDELNLLYLASRGDSSYGFRSGVETYWTSTEFDSQYAWDQLFDIGRFGNGGRKANAGSSVRPIRAFSGPTPALASPLFTLSTSSETVTVNAAATGFTVTSTGGAVASFAISPAAPAGMTFNASTGAFSGTPTTIAAATVYTVTGTNATGSYSKSFTLIVALSAPLFTLSSTSETTTVNVAATGFTVTSTGGTVASYAISPAAPAGMTFNTTTGALSGTPTAIAPATVYTVTATNASGSSTKTFTFTVAIAAPAFALSSSSETRVVNTAATGFTVTSTGGTVASYAISPAAPAGMTFSTTTGALSGTPTAIAPATVYTVTATNASGSATKTFTFTVNVTAPAFTLTASSETATATIAATGFTATSTGGAIASYAISPAAPTGMTFNTTTGVLSGTPANAAAATLYTVTATNVTGSATQSFTLTVKAYVTYTVGSTGPGGGKIFYASATPFACGPTLTDSCNYLEAAPNTWSGGTADTRYPWSNKTTASSGDFGPAQGIGAGYKNTLAIVAYDPAAGIAARAARNYTVTVGGTVVSDWYLPSKNELELMYTKRATIGGFTADRYWGSSDNGPVFAWGVGFADSGALTGSMTYQENNTFYIRPIRAFSGPVAPLAAPAFTISAASESVATGSVAVGFTATSTGGEIASFAISPAAPAGMNFNTTTGALSGTPSAAAAATPYTVTATNATGSATRTFTLTITAPLTCAQGGVCVVGDIGPGGGKVFYVKAAGFACGTALATTCKYLEAAPNTWFGGSADPTIVWSTNTSTAVGASATGTAIGTGSKNTYWIADRDPANVAAMTVMAYRGGGKSDWYLPSTDELNALYLQRTTQGTLTNLFSFYWSSTELDARNVTSQDFGSGFVGPSLKTFPLPVRAIRAF</sequence>
<feature type="domain" description="IPT/TIG" evidence="3">
    <location>
        <begin position="407"/>
        <end position="490"/>
    </location>
</feature>
<dbReference type="Gene3D" id="2.60.40.10">
    <property type="entry name" value="Immunoglobulins"/>
    <property type="match status" value="8"/>
</dbReference>
<evidence type="ECO:0000313" key="4">
    <source>
        <dbReference type="EMBL" id="CAB4700443.1"/>
    </source>
</evidence>
<dbReference type="PANTHER" id="PTHR10075:SF14">
    <property type="entry name" value="CELL ADHESION MOLECULE DSCAM2-RELATED"/>
    <property type="match status" value="1"/>
</dbReference>
<dbReference type="GO" id="GO:0016020">
    <property type="term" value="C:membrane"/>
    <property type="evidence" value="ECO:0007669"/>
    <property type="project" value="InterPro"/>
</dbReference>
<dbReference type="SMART" id="SM00429">
    <property type="entry name" value="IPT"/>
    <property type="match status" value="1"/>
</dbReference>
<feature type="compositionally biased region" description="Gly residues" evidence="2">
    <location>
        <begin position="294"/>
        <end position="304"/>
    </location>
</feature>
<dbReference type="SUPFAM" id="SSF49313">
    <property type="entry name" value="Cadherin-like"/>
    <property type="match status" value="7"/>
</dbReference>
<gene>
    <name evidence="4" type="ORF">UFOPK2423_01147</name>
    <name evidence="5" type="ORF">UFOPK3266_01174</name>
</gene>